<proteinExistence type="predicted"/>
<keyword evidence="2" id="KW-1185">Reference proteome</keyword>
<protein>
    <recommendedName>
        <fullName evidence="3">Glycosyltransferase</fullName>
    </recommendedName>
</protein>
<comment type="caution">
    <text evidence="1">The sequence shown here is derived from an EMBL/GenBank/DDBJ whole genome shotgun (WGS) entry which is preliminary data.</text>
</comment>
<dbReference type="InterPro" id="IPR029044">
    <property type="entry name" value="Nucleotide-diphossugar_trans"/>
</dbReference>
<dbReference type="Gene3D" id="3.90.550.10">
    <property type="entry name" value="Spore Coat Polysaccharide Biosynthesis Protein SpsA, Chain A"/>
    <property type="match status" value="1"/>
</dbReference>
<reference evidence="1 2" key="1">
    <citation type="submission" date="2019-03" db="EMBL/GenBank/DDBJ databases">
        <title>Genomic Encyclopedia of Type Strains, Phase IV (KMG-IV): sequencing the most valuable type-strain genomes for metagenomic binning, comparative biology and taxonomic classification.</title>
        <authorList>
            <person name="Goeker M."/>
        </authorList>
    </citation>
    <scope>NUCLEOTIDE SEQUENCE [LARGE SCALE GENOMIC DNA]</scope>
    <source>
        <strain evidence="1 2">DSM 46770</strain>
    </source>
</reference>
<evidence type="ECO:0000313" key="2">
    <source>
        <dbReference type="Proteomes" id="UP000295281"/>
    </source>
</evidence>
<dbReference type="Proteomes" id="UP000295281">
    <property type="component" value="Unassembled WGS sequence"/>
</dbReference>
<gene>
    <name evidence="1" type="ORF">EV190_10129</name>
</gene>
<organism evidence="1 2">
    <name type="scientific">Actinorugispora endophytica</name>
    <dbReference type="NCBI Taxonomy" id="1605990"/>
    <lineage>
        <taxon>Bacteria</taxon>
        <taxon>Bacillati</taxon>
        <taxon>Actinomycetota</taxon>
        <taxon>Actinomycetes</taxon>
        <taxon>Streptosporangiales</taxon>
        <taxon>Nocardiopsidaceae</taxon>
        <taxon>Actinorugispora</taxon>
    </lineage>
</organism>
<dbReference type="EMBL" id="SNYN01000001">
    <property type="protein sequence ID" value="TDQ54713.1"/>
    <property type="molecule type" value="Genomic_DNA"/>
</dbReference>
<accession>A0A4R6V3G7</accession>
<evidence type="ECO:0000313" key="1">
    <source>
        <dbReference type="EMBL" id="TDQ54713.1"/>
    </source>
</evidence>
<name>A0A4R6V3G7_9ACTN</name>
<dbReference type="AlphaFoldDB" id="A0A4R6V3G7"/>
<dbReference type="SUPFAM" id="SSF53448">
    <property type="entry name" value="Nucleotide-diphospho-sugar transferases"/>
    <property type="match status" value="1"/>
</dbReference>
<evidence type="ECO:0008006" key="3">
    <source>
        <dbReference type="Google" id="ProtNLM"/>
    </source>
</evidence>
<sequence>MERMAAVLVTSDPPGACPPGVDPAVFSLALAEDVYEVVAGLELCEAAFAVDGDAELAERIAELTWPGTPVRTVRGPSPLRDAFGMLAGQGARQAVVLAADAPDLPPLLVGKLFRALGTAEAAACPAFGGGLVALAARLPLPDWIGAASLDDPDALGALTAARPARRALVAVPGWHRLRDPRDLAALDPGLEGWEATRMLLSARGGTGRAPHGSGSSGGG</sequence>